<gene>
    <name evidence="1" type="ORF">DLM46_16515</name>
</gene>
<dbReference type="RefSeq" id="WP_115101834.1">
    <property type="nucleotide sequence ID" value="NZ_QHKS01000010.1"/>
</dbReference>
<evidence type="ECO:0008006" key="3">
    <source>
        <dbReference type="Google" id="ProtNLM"/>
    </source>
</evidence>
<protein>
    <recommendedName>
        <fullName evidence="3">Phage tail protein</fullName>
    </recommendedName>
</protein>
<proteinExistence type="predicted"/>
<dbReference type="AlphaFoldDB" id="A0A370N767"/>
<dbReference type="Proteomes" id="UP000254875">
    <property type="component" value="Unassembled WGS sequence"/>
</dbReference>
<reference evidence="2" key="1">
    <citation type="submission" date="2018-05" db="EMBL/GenBank/DDBJ databases">
        <authorList>
            <person name="Feng T."/>
        </authorList>
    </citation>
    <scope>NUCLEOTIDE SEQUENCE [LARGE SCALE GENOMIC DNA]</scope>
    <source>
        <strain evidence="2">S27</strain>
    </source>
</reference>
<keyword evidence="2" id="KW-1185">Reference proteome</keyword>
<dbReference type="OrthoDB" id="6146556at2"/>
<name>A0A370N767_9BURK</name>
<sequence length="493" mass="51727">MIIAMEVEACHLAGGQVDTLRFSESGFVTRPDDTPANAWFEPVIKTAPSLSRLLFDAAGTYGATKVTIGNVQLVNEGGELDYLLTDYAFDGRRFTVRIGDVGTPFAQWLVVMTGTLSDVAANGTAVDLIIQDRLADLTLNDWPTYAGDNVAPNGLEGTAADLKDQPKPRVYGAVLNVTPKAVNTSKLIYQVSDAACAVSAAYDNGAALTRGPDYASTADMQATEPAAGQFRCFAGYLRLGSAPVGTVTCDAAGVAVRAGDLLVAIAGDAGVPASDIMQADVDALNAVAGGRIGVWADSNPTPQSLMDTVAGSVGAWYGFDRLSRLRMGRLDAPAGTPVAVWGRDVQETVQPSSGGVPAWSISVRYARNYTVQSNVAGTAGTARAAWLAQEYRTSAATDPSIKVPWPHAQTLSFDTGLLDANDADAESRRRLALYGPRRMKIDIDVPVAELGETDLGDVVGLTTPRYGLSGRLFRVIGINSGFASGKAALVLWG</sequence>
<dbReference type="EMBL" id="QHKS01000010">
    <property type="protein sequence ID" value="RDK01432.1"/>
    <property type="molecule type" value="Genomic_DNA"/>
</dbReference>
<accession>A0A370N767</accession>
<evidence type="ECO:0000313" key="2">
    <source>
        <dbReference type="Proteomes" id="UP000254875"/>
    </source>
</evidence>
<organism evidence="1 2">
    <name type="scientific">Paraburkholderia lacunae</name>
    <dbReference type="NCBI Taxonomy" id="2211104"/>
    <lineage>
        <taxon>Bacteria</taxon>
        <taxon>Pseudomonadati</taxon>
        <taxon>Pseudomonadota</taxon>
        <taxon>Betaproteobacteria</taxon>
        <taxon>Burkholderiales</taxon>
        <taxon>Burkholderiaceae</taxon>
        <taxon>Paraburkholderia</taxon>
    </lineage>
</organism>
<comment type="caution">
    <text evidence="1">The sequence shown here is derived from an EMBL/GenBank/DDBJ whole genome shotgun (WGS) entry which is preliminary data.</text>
</comment>
<evidence type="ECO:0000313" key="1">
    <source>
        <dbReference type="EMBL" id="RDK01432.1"/>
    </source>
</evidence>